<protein>
    <submittedName>
        <fullName evidence="3">Uncharacterized protein</fullName>
    </submittedName>
</protein>
<evidence type="ECO:0000256" key="1">
    <source>
        <dbReference type="SAM" id="MobiDB-lite"/>
    </source>
</evidence>
<evidence type="ECO:0000313" key="2">
    <source>
        <dbReference type="Proteomes" id="UP000887574"/>
    </source>
</evidence>
<accession>A0A915E473</accession>
<keyword evidence="2" id="KW-1185">Reference proteome</keyword>
<evidence type="ECO:0000313" key="3">
    <source>
        <dbReference type="WBParaSite" id="jg25635"/>
    </source>
</evidence>
<name>A0A915E473_9BILA</name>
<reference evidence="3" key="1">
    <citation type="submission" date="2022-11" db="UniProtKB">
        <authorList>
            <consortium name="WormBaseParasite"/>
        </authorList>
    </citation>
    <scope>IDENTIFICATION</scope>
</reference>
<feature type="compositionally biased region" description="Basic and acidic residues" evidence="1">
    <location>
        <begin position="33"/>
        <end position="60"/>
    </location>
</feature>
<feature type="region of interest" description="Disordered" evidence="1">
    <location>
        <begin position="15"/>
        <end position="60"/>
    </location>
</feature>
<proteinExistence type="predicted"/>
<sequence>MEMIKLQIDIDSESEDEVDVFGNSSDEELALEEASHQEQRPTEDDPRFPEDRRENQVNNERRQVLCKVVEGLSFVLSAVKQVD</sequence>
<dbReference type="WBParaSite" id="jg25635">
    <property type="protein sequence ID" value="jg25635"/>
    <property type="gene ID" value="jg25635"/>
</dbReference>
<dbReference type="AlphaFoldDB" id="A0A915E473"/>
<organism evidence="2 3">
    <name type="scientific">Ditylenchus dipsaci</name>
    <dbReference type="NCBI Taxonomy" id="166011"/>
    <lineage>
        <taxon>Eukaryota</taxon>
        <taxon>Metazoa</taxon>
        <taxon>Ecdysozoa</taxon>
        <taxon>Nematoda</taxon>
        <taxon>Chromadorea</taxon>
        <taxon>Rhabditida</taxon>
        <taxon>Tylenchina</taxon>
        <taxon>Tylenchomorpha</taxon>
        <taxon>Sphaerularioidea</taxon>
        <taxon>Anguinidae</taxon>
        <taxon>Anguininae</taxon>
        <taxon>Ditylenchus</taxon>
    </lineage>
</organism>
<feature type="compositionally biased region" description="Acidic residues" evidence="1">
    <location>
        <begin position="15"/>
        <end position="31"/>
    </location>
</feature>
<dbReference type="Proteomes" id="UP000887574">
    <property type="component" value="Unplaced"/>
</dbReference>